<protein>
    <recommendedName>
        <fullName evidence="1">DNA methylase adenine-specific domain-containing protein</fullName>
    </recommendedName>
</protein>
<proteinExistence type="predicted"/>
<dbReference type="InterPro" id="IPR029063">
    <property type="entry name" value="SAM-dependent_MTases_sf"/>
</dbReference>
<evidence type="ECO:0000313" key="3">
    <source>
        <dbReference type="Proteomes" id="UP000287601"/>
    </source>
</evidence>
<dbReference type="InterPro" id="IPR003356">
    <property type="entry name" value="DNA_methylase_A-5"/>
</dbReference>
<dbReference type="SUPFAM" id="SSF53335">
    <property type="entry name" value="S-adenosyl-L-methionine-dependent methyltransferases"/>
    <property type="match status" value="1"/>
</dbReference>
<keyword evidence="3" id="KW-1185">Reference proteome</keyword>
<sequence>MFFGVYIPITSLVFKENRKTKDLLLIDAANEFEKEKNQDNLTDKNINKIIETYQESGKLRRTFKIHIFSRDVKKHIRKIWR</sequence>
<dbReference type="Proteomes" id="UP000287601">
    <property type="component" value="Chromosome"/>
</dbReference>
<gene>
    <name evidence="2" type="ORF">EQM06_02595</name>
</gene>
<dbReference type="GO" id="GO:0008170">
    <property type="term" value="F:N-methyltransferase activity"/>
    <property type="evidence" value="ECO:0007669"/>
    <property type="project" value="InterPro"/>
</dbReference>
<evidence type="ECO:0000259" key="1">
    <source>
        <dbReference type="Pfam" id="PF02384"/>
    </source>
</evidence>
<accession>A0A410PTI7</accession>
<organism evidence="2 3">
    <name type="scientific">Aminipila luticellarii</name>
    <dbReference type="NCBI Taxonomy" id="2507160"/>
    <lineage>
        <taxon>Bacteria</taxon>
        <taxon>Bacillati</taxon>
        <taxon>Bacillota</taxon>
        <taxon>Clostridia</taxon>
        <taxon>Peptostreptococcales</taxon>
        <taxon>Anaerovoracaceae</taxon>
        <taxon>Aminipila</taxon>
    </lineage>
</organism>
<dbReference type="OrthoDB" id="9814572at2"/>
<dbReference type="Pfam" id="PF02384">
    <property type="entry name" value="N6_Mtase"/>
    <property type="match status" value="1"/>
</dbReference>
<reference evidence="2 3" key="1">
    <citation type="submission" date="2019-01" db="EMBL/GenBank/DDBJ databases">
        <title>Draft genomes of a novel of Aminipila strains.</title>
        <authorList>
            <person name="Ma S."/>
        </authorList>
    </citation>
    <scope>NUCLEOTIDE SEQUENCE [LARGE SCALE GENOMIC DNA]</scope>
    <source>
        <strain evidence="3">JN-39</strain>
    </source>
</reference>
<dbReference type="RefSeq" id="WP_128744860.1">
    <property type="nucleotide sequence ID" value="NZ_CP035281.1"/>
</dbReference>
<dbReference type="AlphaFoldDB" id="A0A410PTI7"/>
<dbReference type="GO" id="GO:0003677">
    <property type="term" value="F:DNA binding"/>
    <property type="evidence" value="ECO:0007669"/>
    <property type="project" value="InterPro"/>
</dbReference>
<feature type="domain" description="DNA methylase adenine-specific" evidence="1">
    <location>
        <begin position="1"/>
        <end position="58"/>
    </location>
</feature>
<dbReference type="KEGG" id="amij:EQM06_02595"/>
<evidence type="ECO:0000313" key="2">
    <source>
        <dbReference type="EMBL" id="QAT42206.1"/>
    </source>
</evidence>
<name>A0A410PTI7_9FIRM</name>
<dbReference type="EMBL" id="CP035281">
    <property type="protein sequence ID" value="QAT42206.1"/>
    <property type="molecule type" value="Genomic_DNA"/>
</dbReference>
<dbReference type="Gene3D" id="3.40.50.150">
    <property type="entry name" value="Vaccinia Virus protein VP39"/>
    <property type="match status" value="1"/>
</dbReference>